<sequence length="562" mass="62576">MSERAADVCIVGMGAAGGIAAYVLATQGLEVVGLEAGPAWTNSDFPWDELTAFNFRNTLGKIFNNTAPTWRRREGMPAGPATFSLGRMMNGVGGGDIHFGAWSRRFMPGDFTALSDTLRRYGAEALPQGSALADWPLTYEDLEPYYDRVEYALGVSGIACNIRGQEPSANGNPFEGMRSRPYPLPPLRPYPLGERFREAARRRGYHPYTVPAAIISQDYDGRPACTYCGWCSGYGCYNGAKSSTLVTVIPKALKTGNLDLRPYCRVVRVESQGDQARGVTYLDEEGQVHFQPARVVVLAAYTWENVRLLLLSSSRSFPNGLSNNHGQVGKYFMTRQFPEVAGLFPDFPMDKFRGPVAQAVAIDDLNGDNFDHTGLGFLRGGTIGTENQIQPIQAASQVPPDVPRWGRRYREFILTHWNHITYLRAQPEPLPYKMNFLDLDPVVKDDLSQPVIRITYDLYPNELRLIDFLQDRMEELMREMGAVRTWRGPRETGVASCHDLGGARMGKDPKESVVDRYQRSHEVPNLYILGGCTFPTATGTNPTETIQALAWMSAEHIAHELR</sequence>
<evidence type="ECO:0000259" key="5">
    <source>
        <dbReference type="Pfam" id="PF00732"/>
    </source>
</evidence>
<dbReference type="PANTHER" id="PTHR46056">
    <property type="entry name" value="LONG-CHAIN-ALCOHOL OXIDASE"/>
    <property type="match status" value="1"/>
</dbReference>
<dbReference type="Proteomes" id="UP000248706">
    <property type="component" value="Unassembled WGS sequence"/>
</dbReference>
<keyword evidence="8" id="KW-1185">Reference proteome</keyword>
<evidence type="ECO:0000259" key="6">
    <source>
        <dbReference type="Pfam" id="PF05199"/>
    </source>
</evidence>
<dbReference type="SUPFAM" id="SSF51905">
    <property type="entry name" value="FAD/NAD(P)-binding domain"/>
    <property type="match status" value="1"/>
</dbReference>
<dbReference type="InterPro" id="IPR007867">
    <property type="entry name" value="GMC_OxRtase_C"/>
</dbReference>
<evidence type="ECO:0000256" key="1">
    <source>
        <dbReference type="ARBA" id="ARBA00010790"/>
    </source>
</evidence>
<dbReference type="InterPro" id="IPR000172">
    <property type="entry name" value="GMC_OxRdtase_N"/>
</dbReference>
<dbReference type="InterPro" id="IPR036188">
    <property type="entry name" value="FAD/NAD-bd_sf"/>
</dbReference>
<evidence type="ECO:0000256" key="2">
    <source>
        <dbReference type="ARBA" id="ARBA00022630"/>
    </source>
</evidence>
<evidence type="ECO:0008006" key="9">
    <source>
        <dbReference type="Google" id="ProtNLM"/>
    </source>
</evidence>
<dbReference type="EMBL" id="MCIF01000002">
    <property type="protein sequence ID" value="RAQ95885.1"/>
    <property type="molecule type" value="Genomic_DNA"/>
</dbReference>
<proteinExistence type="inferred from homology"/>
<keyword evidence="3" id="KW-0274">FAD</keyword>
<reference evidence="7 8" key="1">
    <citation type="submission" date="2016-08" db="EMBL/GenBank/DDBJ databases">
        <title>Analysis of Carbohydrate Active Enzymes in Thermogemmatispora T81 Reveals Carbohydrate Degradation Ability.</title>
        <authorList>
            <person name="Tomazini A."/>
            <person name="Lal S."/>
            <person name="Stott M."/>
            <person name="Henrissat B."/>
            <person name="Polikarpov I."/>
            <person name="Sparling R."/>
            <person name="Levin D.B."/>
        </authorList>
    </citation>
    <scope>NUCLEOTIDE SEQUENCE [LARGE SCALE GENOMIC DNA]</scope>
    <source>
        <strain evidence="7 8">T81</strain>
    </source>
</reference>
<feature type="domain" description="Glucose-methanol-choline oxidoreductase C-terminal" evidence="6">
    <location>
        <begin position="431"/>
        <end position="550"/>
    </location>
</feature>
<dbReference type="AlphaFoldDB" id="A0A328VNZ8"/>
<keyword evidence="2" id="KW-0285">Flavoprotein</keyword>
<dbReference type="PRINTS" id="PR00420">
    <property type="entry name" value="RNGMNOXGNASE"/>
</dbReference>
<dbReference type="GO" id="GO:0016614">
    <property type="term" value="F:oxidoreductase activity, acting on CH-OH group of donors"/>
    <property type="evidence" value="ECO:0007669"/>
    <property type="project" value="InterPro"/>
</dbReference>
<feature type="domain" description="Glucose-methanol-choline oxidoreductase N-terminal" evidence="5">
    <location>
        <begin position="140"/>
        <end position="313"/>
    </location>
</feature>
<evidence type="ECO:0000313" key="7">
    <source>
        <dbReference type="EMBL" id="RAQ95885.1"/>
    </source>
</evidence>
<dbReference type="PANTHER" id="PTHR46056:SF12">
    <property type="entry name" value="LONG-CHAIN-ALCOHOL OXIDASE"/>
    <property type="match status" value="1"/>
</dbReference>
<accession>A0A328VNZ8</accession>
<name>A0A328VNZ8_9CHLR</name>
<gene>
    <name evidence="7" type="ORF">A4R35_10085</name>
</gene>
<evidence type="ECO:0000256" key="3">
    <source>
        <dbReference type="ARBA" id="ARBA00022827"/>
    </source>
</evidence>
<evidence type="ECO:0000256" key="4">
    <source>
        <dbReference type="ARBA" id="ARBA00023002"/>
    </source>
</evidence>
<protein>
    <recommendedName>
        <fullName evidence="9">GMC family oxidoreductase</fullName>
    </recommendedName>
</protein>
<comment type="caution">
    <text evidence="7">The sequence shown here is derived from an EMBL/GenBank/DDBJ whole genome shotgun (WGS) entry which is preliminary data.</text>
</comment>
<evidence type="ECO:0000313" key="8">
    <source>
        <dbReference type="Proteomes" id="UP000248706"/>
    </source>
</evidence>
<dbReference type="Pfam" id="PF00732">
    <property type="entry name" value="GMC_oxred_N"/>
    <property type="match status" value="1"/>
</dbReference>
<dbReference type="Pfam" id="PF05199">
    <property type="entry name" value="GMC_oxred_C"/>
    <property type="match status" value="1"/>
</dbReference>
<organism evidence="7 8">
    <name type="scientific">Thermogemmatispora tikiterensis</name>
    <dbReference type="NCBI Taxonomy" id="1825093"/>
    <lineage>
        <taxon>Bacteria</taxon>
        <taxon>Bacillati</taxon>
        <taxon>Chloroflexota</taxon>
        <taxon>Ktedonobacteria</taxon>
        <taxon>Thermogemmatisporales</taxon>
        <taxon>Thermogemmatisporaceae</taxon>
        <taxon>Thermogemmatispora</taxon>
    </lineage>
</organism>
<dbReference type="Gene3D" id="3.50.50.60">
    <property type="entry name" value="FAD/NAD(P)-binding domain"/>
    <property type="match status" value="2"/>
</dbReference>
<dbReference type="GO" id="GO:0050660">
    <property type="term" value="F:flavin adenine dinucleotide binding"/>
    <property type="evidence" value="ECO:0007669"/>
    <property type="project" value="InterPro"/>
</dbReference>
<keyword evidence="4" id="KW-0560">Oxidoreductase</keyword>
<comment type="similarity">
    <text evidence="1">Belongs to the GMC oxidoreductase family.</text>
</comment>